<gene>
    <name evidence="1" type="ORF">AYBTSS11_LOCUS2514</name>
</gene>
<proteinExistence type="predicted"/>
<dbReference type="EMBL" id="OY731398">
    <property type="protein sequence ID" value="CAJ1874442.1"/>
    <property type="molecule type" value="Genomic_DNA"/>
</dbReference>
<name>A0AA86S3G5_9FABA</name>
<accession>A0AA86S3G5</accession>
<keyword evidence="2" id="KW-1185">Reference proteome</keyword>
<sequence length="129" mass="15044">MVFGTVTCIYCGDEMRQDKLGMKEMDFGVCVSQKKWDLEAEDNGQKSEKRYPPYSDIHYGVTVLRANRTRLQDSFPEIDLVKEVRDNGKKDVVRSVENRSDLKRIHLKKAWHAWLRANEGHGAYIQVLR</sequence>
<evidence type="ECO:0000313" key="2">
    <source>
        <dbReference type="Proteomes" id="UP001189624"/>
    </source>
</evidence>
<dbReference type="Proteomes" id="UP001189624">
    <property type="component" value="Chromosome 1"/>
</dbReference>
<organism evidence="1 2">
    <name type="scientific">Sphenostylis stenocarpa</name>
    <dbReference type="NCBI Taxonomy" id="92480"/>
    <lineage>
        <taxon>Eukaryota</taxon>
        <taxon>Viridiplantae</taxon>
        <taxon>Streptophyta</taxon>
        <taxon>Embryophyta</taxon>
        <taxon>Tracheophyta</taxon>
        <taxon>Spermatophyta</taxon>
        <taxon>Magnoliopsida</taxon>
        <taxon>eudicotyledons</taxon>
        <taxon>Gunneridae</taxon>
        <taxon>Pentapetalae</taxon>
        <taxon>rosids</taxon>
        <taxon>fabids</taxon>
        <taxon>Fabales</taxon>
        <taxon>Fabaceae</taxon>
        <taxon>Papilionoideae</taxon>
        <taxon>50 kb inversion clade</taxon>
        <taxon>NPAAA clade</taxon>
        <taxon>indigoferoid/millettioid clade</taxon>
        <taxon>Phaseoleae</taxon>
        <taxon>Sphenostylis</taxon>
    </lineage>
</organism>
<protein>
    <submittedName>
        <fullName evidence="1">Uncharacterized protein</fullName>
    </submittedName>
</protein>
<dbReference type="Gramene" id="rna-AYBTSS11_LOCUS2514">
    <property type="protein sequence ID" value="CAJ1874442.1"/>
    <property type="gene ID" value="gene-AYBTSS11_LOCUS2514"/>
</dbReference>
<reference evidence="1" key="1">
    <citation type="submission" date="2023-10" db="EMBL/GenBank/DDBJ databases">
        <authorList>
            <person name="Domelevo Entfellner J.-B."/>
        </authorList>
    </citation>
    <scope>NUCLEOTIDE SEQUENCE</scope>
</reference>
<dbReference type="AlphaFoldDB" id="A0AA86S3G5"/>
<evidence type="ECO:0000313" key="1">
    <source>
        <dbReference type="EMBL" id="CAJ1874442.1"/>
    </source>
</evidence>